<keyword evidence="2" id="KW-0238">DNA-binding</keyword>
<dbReference type="InterPro" id="IPR009057">
    <property type="entry name" value="Homeodomain-like_sf"/>
</dbReference>
<dbReference type="SUPFAM" id="SSF52172">
    <property type="entry name" value="CheY-like"/>
    <property type="match status" value="1"/>
</dbReference>
<dbReference type="SUPFAM" id="SSF46689">
    <property type="entry name" value="Homeodomain-like"/>
    <property type="match status" value="2"/>
</dbReference>
<dbReference type="Proteomes" id="UP001519667">
    <property type="component" value="Unassembled WGS sequence"/>
</dbReference>
<dbReference type="Gene3D" id="1.10.10.60">
    <property type="entry name" value="Homeodomain-like"/>
    <property type="match status" value="2"/>
</dbReference>
<evidence type="ECO:0000256" key="3">
    <source>
        <dbReference type="ARBA" id="ARBA00023163"/>
    </source>
</evidence>
<sequence>MQSYSAGRPILLWLDLTRDKSTHKLMQQFEDYCECRRGDVSLPVGWEGSRQVDMLCIHFDKPDANGLNLLLEIKRTNPSIPITMFTVQHSEELAVWAMRARVWEYMVLPLAGEDKSRYLHSLRQLREVRRDVPSLGRKPLVDHNPSLPGSIRLTSNHQKHKALGRIMPYIDQNFRESIDQKELARRCGMTPFRFSRLFKEVNGVGFMEYVLGKRMEFAKDLLANSQMPVTSIGYEAGFKDPSYFARAFKQFAGCTPSEFRQRLRQEESESEVLDDATAAKLEQVIKSITA</sequence>
<evidence type="ECO:0000256" key="1">
    <source>
        <dbReference type="ARBA" id="ARBA00023015"/>
    </source>
</evidence>
<dbReference type="PROSITE" id="PS00041">
    <property type="entry name" value="HTH_ARAC_FAMILY_1"/>
    <property type="match status" value="1"/>
</dbReference>
<dbReference type="RefSeq" id="WP_215373083.1">
    <property type="nucleotide sequence ID" value="NZ_JAGTIS010000004.1"/>
</dbReference>
<evidence type="ECO:0000259" key="4">
    <source>
        <dbReference type="PROSITE" id="PS01124"/>
    </source>
</evidence>
<keyword evidence="3" id="KW-0804">Transcription</keyword>
<dbReference type="InterPro" id="IPR020449">
    <property type="entry name" value="Tscrpt_reg_AraC-type_HTH"/>
</dbReference>
<reference evidence="5 6" key="1">
    <citation type="submission" date="2021-04" db="EMBL/GenBank/DDBJ databases">
        <title>Pseudomonas boanensis sp. nov., a bacterium isolated from river water used for household purposes in Boane District, Mozambique.</title>
        <authorList>
            <person name="Nicklasson M."/>
            <person name="Martin-Rodriguez A.J."/>
            <person name="Thorell K."/>
            <person name="Neves L."/>
            <person name="Mussagy A."/>
            <person name="Rydberg H.A."/>
            <person name="Hernroth B."/>
            <person name="Svensson-Stadler L."/>
            <person name="Sjoling A."/>
        </authorList>
    </citation>
    <scope>NUCLEOTIDE SEQUENCE [LARGE SCALE GENOMIC DNA]</scope>
    <source>
        <strain evidence="5 6">DB1</strain>
    </source>
</reference>
<dbReference type="PANTHER" id="PTHR43280">
    <property type="entry name" value="ARAC-FAMILY TRANSCRIPTIONAL REGULATOR"/>
    <property type="match status" value="1"/>
</dbReference>
<evidence type="ECO:0000256" key="2">
    <source>
        <dbReference type="ARBA" id="ARBA00023125"/>
    </source>
</evidence>
<dbReference type="CDD" id="cd00156">
    <property type="entry name" value="REC"/>
    <property type="match status" value="1"/>
</dbReference>
<keyword evidence="6" id="KW-1185">Reference proteome</keyword>
<dbReference type="InterPro" id="IPR018062">
    <property type="entry name" value="HTH_AraC-typ_CS"/>
</dbReference>
<evidence type="ECO:0000313" key="6">
    <source>
        <dbReference type="Proteomes" id="UP001519667"/>
    </source>
</evidence>
<dbReference type="SMART" id="SM00342">
    <property type="entry name" value="HTH_ARAC"/>
    <property type="match status" value="1"/>
</dbReference>
<dbReference type="Pfam" id="PF12833">
    <property type="entry name" value="HTH_18"/>
    <property type="match status" value="1"/>
</dbReference>
<dbReference type="PRINTS" id="PR00032">
    <property type="entry name" value="HTHARAC"/>
</dbReference>
<dbReference type="PROSITE" id="PS01124">
    <property type="entry name" value="HTH_ARAC_FAMILY_2"/>
    <property type="match status" value="1"/>
</dbReference>
<keyword evidence="1" id="KW-0805">Transcription regulation</keyword>
<protein>
    <submittedName>
        <fullName evidence="5">Response regulator transcription factor</fullName>
    </submittedName>
</protein>
<accession>A0ABS5XGS2</accession>
<name>A0ABS5XGS2_9GAMM</name>
<gene>
    <name evidence="5" type="ORF">J7302_09470</name>
</gene>
<dbReference type="Gene3D" id="3.40.50.2300">
    <property type="match status" value="1"/>
</dbReference>
<proteinExistence type="predicted"/>
<dbReference type="PANTHER" id="PTHR43280:SF2">
    <property type="entry name" value="HTH-TYPE TRANSCRIPTIONAL REGULATOR EXSA"/>
    <property type="match status" value="1"/>
</dbReference>
<organism evidence="5 6">
    <name type="scientific">Metapseudomonas boanensis</name>
    <dbReference type="NCBI Taxonomy" id="2822138"/>
    <lineage>
        <taxon>Bacteria</taxon>
        <taxon>Pseudomonadati</taxon>
        <taxon>Pseudomonadota</taxon>
        <taxon>Gammaproteobacteria</taxon>
        <taxon>Pseudomonadales</taxon>
        <taxon>Pseudomonadaceae</taxon>
        <taxon>Metapseudomonas</taxon>
    </lineage>
</organism>
<evidence type="ECO:0000313" key="5">
    <source>
        <dbReference type="EMBL" id="MBT8766356.1"/>
    </source>
</evidence>
<comment type="caution">
    <text evidence="5">The sequence shown here is derived from an EMBL/GenBank/DDBJ whole genome shotgun (WGS) entry which is preliminary data.</text>
</comment>
<feature type="domain" description="HTH araC/xylS-type" evidence="4">
    <location>
        <begin position="164"/>
        <end position="262"/>
    </location>
</feature>
<dbReference type="InterPro" id="IPR011006">
    <property type="entry name" value="CheY-like_superfamily"/>
</dbReference>
<dbReference type="InterPro" id="IPR018060">
    <property type="entry name" value="HTH_AraC"/>
</dbReference>
<dbReference type="EMBL" id="JAGTIS010000004">
    <property type="protein sequence ID" value="MBT8766356.1"/>
    <property type="molecule type" value="Genomic_DNA"/>
</dbReference>